<dbReference type="GO" id="GO:0051536">
    <property type="term" value="F:iron-sulfur cluster binding"/>
    <property type="evidence" value="ECO:0007669"/>
    <property type="project" value="UniProtKB-KW"/>
</dbReference>
<dbReference type="AlphaFoldDB" id="L0F9M3"/>
<dbReference type="InterPro" id="IPR023210">
    <property type="entry name" value="NADP_OxRdtase_dom"/>
</dbReference>
<dbReference type="EMBL" id="CP003344">
    <property type="protein sequence ID" value="AGA69907.1"/>
    <property type="molecule type" value="Genomic_DNA"/>
</dbReference>
<dbReference type="Gene3D" id="3.30.70.20">
    <property type="match status" value="1"/>
</dbReference>
<name>L0F9M3_DESDL</name>
<keyword evidence="2" id="KW-0408">Iron</keyword>
<keyword evidence="1" id="KW-0479">Metal-binding</keyword>
<evidence type="ECO:0000256" key="3">
    <source>
        <dbReference type="ARBA" id="ARBA00023014"/>
    </source>
</evidence>
<accession>L0F9M3</accession>
<dbReference type="PROSITE" id="PS51379">
    <property type="entry name" value="4FE4S_FER_2"/>
    <property type="match status" value="2"/>
</dbReference>
<dbReference type="InterPro" id="IPR036812">
    <property type="entry name" value="NAD(P)_OxRdtase_dom_sf"/>
</dbReference>
<dbReference type="PROSITE" id="PS00198">
    <property type="entry name" value="4FE4S_FER_1"/>
    <property type="match status" value="1"/>
</dbReference>
<dbReference type="Pfam" id="PF00248">
    <property type="entry name" value="Aldo_ket_red"/>
    <property type="match status" value="1"/>
</dbReference>
<dbReference type="CDD" id="cd19100">
    <property type="entry name" value="AKR_unchar"/>
    <property type="match status" value="1"/>
</dbReference>
<feature type="domain" description="4Fe-4S ferredoxin-type" evidence="4">
    <location>
        <begin position="266"/>
        <end position="295"/>
    </location>
</feature>
<proteinExistence type="predicted"/>
<dbReference type="GO" id="GO:0046872">
    <property type="term" value="F:metal ion binding"/>
    <property type="evidence" value="ECO:0007669"/>
    <property type="project" value="UniProtKB-KW"/>
</dbReference>
<dbReference type="SUPFAM" id="SSF54862">
    <property type="entry name" value="4Fe-4S ferredoxins"/>
    <property type="match status" value="1"/>
</dbReference>
<evidence type="ECO:0000256" key="2">
    <source>
        <dbReference type="ARBA" id="ARBA00023004"/>
    </source>
</evidence>
<dbReference type="Pfam" id="PF12838">
    <property type="entry name" value="Fer4_7"/>
    <property type="match status" value="1"/>
</dbReference>
<dbReference type="STRING" id="871963.Desdi_2483"/>
<dbReference type="PANTHER" id="PTHR43312">
    <property type="entry name" value="D-THREO-ALDOSE 1-DEHYDROGENASE"/>
    <property type="match status" value="1"/>
</dbReference>
<dbReference type="SUPFAM" id="SSF51430">
    <property type="entry name" value="NAD(P)-linked oxidoreductase"/>
    <property type="match status" value="1"/>
</dbReference>
<keyword evidence="6" id="KW-1185">Reference proteome</keyword>
<dbReference type="PRINTS" id="PR00069">
    <property type="entry name" value="ALDKETRDTASE"/>
</dbReference>
<organism evidence="5 6">
    <name type="scientific">Desulfitobacterium dichloroeliminans (strain LMG P-21439 / DCA1)</name>
    <dbReference type="NCBI Taxonomy" id="871963"/>
    <lineage>
        <taxon>Bacteria</taxon>
        <taxon>Bacillati</taxon>
        <taxon>Bacillota</taxon>
        <taxon>Clostridia</taxon>
        <taxon>Eubacteriales</taxon>
        <taxon>Desulfitobacteriaceae</taxon>
        <taxon>Desulfitobacterium</taxon>
    </lineage>
</organism>
<dbReference type="InterPro" id="IPR017896">
    <property type="entry name" value="4Fe4S_Fe-S-bd"/>
</dbReference>
<dbReference type="InterPro" id="IPR053135">
    <property type="entry name" value="AKR2_Oxidoreductase"/>
</dbReference>
<evidence type="ECO:0000256" key="1">
    <source>
        <dbReference type="ARBA" id="ARBA00022723"/>
    </source>
</evidence>
<protein>
    <submittedName>
        <fullName evidence="5">Putative oxidoreductase of aldo/keto reductase family</fullName>
    </submittedName>
</protein>
<dbReference type="Gene3D" id="3.20.20.100">
    <property type="entry name" value="NADP-dependent oxidoreductase domain"/>
    <property type="match status" value="1"/>
</dbReference>
<dbReference type="PANTHER" id="PTHR43312:SF1">
    <property type="entry name" value="NADP-DEPENDENT OXIDOREDUCTASE DOMAIN-CONTAINING PROTEIN"/>
    <property type="match status" value="1"/>
</dbReference>
<dbReference type="InterPro" id="IPR017900">
    <property type="entry name" value="4Fe4S_Fe_S_CS"/>
</dbReference>
<reference evidence="6" key="1">
    <citation type="submission" date="2012-02" db="EMBL/GenBank/DDBJ databases">
        <title>Complete sequence of Desulfitobacterium dichloroeliminans LMG P-21439.</title>
        <authorList>
            <person name="Lucas S."/>
            <person name="Han J."/>
            <person name="Lapidus A."/>
            <person name="Cheng J.-F."/>
            <person name="Goodwin L."/>
            <person name="Pitluck S."/>
            <person name="Peters L."/>
            <person name="Ovchinnikova G."/>
            <person name="Teshima H."/>
            <person name="Detter J.C."/>
            <person name="Han C."/>
            <person name="Tapia R."/>
            <person name="Land M."/>
            <person name="Hauser L."/>
            <person name="Kyrpides N."/>
            <person name="Ivanova N."/>
            <person name="Pagani I."/>
            <person name="Kruse T."/>
            <person name="de Vos W.M."/>
            <person name="Boon N."/>
            <person name="Smidt H."/>
            <person name="Woyke T."/>
        </authorList>
    </citation>
    <scope>NUCLEOTIDE SEQUENCE [LARGE SCALE GENOMIC DNA]</scope>
    <source>
        <strain evidence="6">LMG P-21439 / DCA1</strain>
    </source>
</reference>
<dbReference type="KEGG" id="ddl:Desdi_2483"/>
<dbReference type="Proteomes" id="UP000010797">
    <property type="component" value="Chromosome"/>
</dbReference>
<evidence type="ECO:0000313" key="5">
    <source>
        <dbReference type="EMBL" id="AGA69907.1"/>
    </source>
</evidence>
<feature type="domain" description="4Fe-4S ferredoxin-type" evidence="4">
    <location>
        <begin position="301"/>
        <end position="328"/>
    </location>
</feature>
<evidence type="ECO:0000313" key="6">
    <source>
        <dbReference type="Proteomes" id="UP000010797"/>
    </source>
</evidence>
<dbReference type="GO" id="GO:0016491">
    <property type="term" value="F:oxidoreductase activity"/>
    <property type="evidence" value="ECO:0007669"/>
    <property type="project" value="InterPro"/>
</dbReference>
<gene>
    <name evidence="5" type="ordered locus">Desdi_2483</name>
</gene>
<evidence type="ECO:0000259" key="4">
    <source>
        <dbReference type="PROSITE" id="PS51379"/>
    </source>
</evidence>
<keyword evidence="3" id="KW-0411">Iron-sulfur</keyword>
<dbReference type="eggNOG" id="COG1453">
    <property type="taxonomic scope" value="Bacteria"/>
</dbReference>
<sequence length="328" mass="35988">MLKEVKPNVRQVKLGWWGPEVSEVCFGSLAISPLQGRVTFAEGVQVLRYALEQGINWIDTAEIYDNYPQIAQALQGYPDVKVVSKSYAVTAEEMAKCLERARVGLNRDVIDFFLLHEQESALTLKGHQGAWEELQKAKADGRVRYIGISTHAIDAVKAGALQPGLDVIHPLVNHQGLGIIDGGLEEMLDALRFASEMGIGIYAMKVFGGGHLASHPHTALDFIRNTPSIQGMALGMSSKEEVDFNLRYLAGQEISEDLKAAVTYRERKLYIADWCQGCGRCCETCPQGALSLEEIDEGGQVQAIVDSSQCVLCGYCGRVCPHFCLKIV</sequence>
<dbReference type="InterPro" id="IPR020471">
    <property type="entry name" value="AKR"/>
</dbReference>
<dbReference type="HOGENOM" id="CLU_023205_3_1_9"/>